<proteinExistence type="predicted"/>
<dbReference type="RefSeq" id="XP_001008738.1">
    <property type="nucleotide sequence ID" value="XM_001008738.1"/>
</dbReference>
<feature type="compositionally biased region" description="Basic and acidic residues" evidence="1">
    <location>
        <begin position="84"/>
        <end position="107"/>
    </location>
</feature>
<organism evidence="2 3">
    <name type="scientific">Tetrahymena thermophila (strain SB210)</name>
    <dbReference type="NCBI Taxonomy" id="312017"/>
    <lineage>
        <taxon>Eukaryota</taxon>
        <taxon>Sar</taxon>
        <taxon>Alveolata</taxon>
        <taxon>Ciliophora</taxon>
        <taxon>Intramacronucleata</taxon>
        <taxon>Oligohymenophorea</taxon>
        <taxon>Hymenostomatida</taxon>
        <taxon>Tetrahymenina</taxon>
        <taxon>Tetrahymenidae</taxon>
        <taxon>Tetrahymena</taxon>
    </lineage>
</organism>
<evidence type="ECO:0000256" key="1">
    <source>
        <dbReference type="SAM" id="MobiDB-lite"/>
    </source>
</evidence>
<keyword evidence="3" id="KW-1185">Reference proteome</keyword>
<gene>
    <name evidence="2" type="ORF">TTHERM_00171800</name>
</gene>
<feature type="region of interest" description="Disordered" evidence="1">
    <location>
        <begin position="1"/>
        <end position="128"/>
    </location>
</feature>
<dbReference type="GeneID" id="7827277"/>
<evidence type="ECO:0000313" key="2">
    <source>
        <dbReference type="EMBL" id="EAR88493.1"/>
    </source>
</evidence>
<evidence type="ECO:0000313" key="3">
    <source>
        <dbReference type="Proteomes" id="UP000009168"/>
    </source>
</evidence>
<dbReference type="KEGG" id="tet:TTHERM_00171800"/>
<protein>
    <submittedName>
        <fullName evidence="2">Uncharacterized protein</fullName>
    </submittedName>
</protein>
<dbReference type="EMBL" id="GG662840">
    <property type="protein sequence ID" value="EAR88493.1"/>
    <property type="molecule type" value="Genomic_DNA"/>
</dbReference>
<feature type="compositionally biased region" description="Polar residues" evidence="1">
    <location>
        <begin position="33"/>
        <end position="49"/>
    </location>
</feature>
<dbReference type="InParanoid" id="Q22TE5"/>
<feature type="compositionally biased region" description="Polar residues" evidence="1">
    <location>
        <begin position="1"/>
        <end position="23"/>
    </location>
</feature>
<name>Q22TE5_TETTS</name>
<sequence>MGSSSSVAQHKSAQQLAKSTPQKNQEEVKMSEENQFNQHNKKNQSLLHSNTHKKKSILVSNKDADSQQNQDEISIKQRIKNKHLKDSLSDLDESEHSKQDFSSRTDNKACNNSNIFANPKKNGLTHQNTLQSPSQVYNQKDNQQKQIQPAQQQEKRLFGDFYVSPIKIDNNQRAPTYLANFNIDELNTATPKEDQQKKKKQNVINIEEKKSPGIEFESKNIVEIKDRNQNFFTKGNVVLSVNHYSNYNTQKTQDQEEFQTELLKQIVELGIQPTEYILDNAIKQEYEDKKNLISDFEVHGSKNQKTNNGQKVQIIIYPGFHEIFQNKSNQKKTAQLI</sequence>
<accession>Q22TE5</accession>
<dbReference type="HOGENOM" id="CLU_825109_0_0_1"/>
<dbReference type="Proteomes" id="UP000009168">
    <property type="component" value="Unassembled WGS sequence"/>
</dbReference>
<reference evidence="3" key="1">
    <citation type="journal article" date="2006" name="PLoS Biol.">
        <title>Macronuclear genome sequence of the ciliate Tetrahymena thermophila, a model eukaryote.</title>
        <authorList>
            <person name="Eisen J.A."/>
            <person name="Coyne R.S."/>
            <person name="Wu M."/>
            <person name="Wu D."/>
            <person name="Thiagarajan M."/>
            <person name="Wortman J.R."/>
            <person name="Badger J.H."/>
            <person name="Ren Q."/>
            <person name="Amedeo P."/>
            <person name="Jones K.M."/>
            <person name="Tallon L.J."/>
            <person name="Delcher A.L."/>
            <person name="Salzberg S.L."/>
            <person name="Silva J.C."/>
            <person name="Haas B.J."/>
            <person name="Majoros W.H."/>
            <person name="Farzad M."/>
            <person name="Carlton J.M."/>
            <person name="Smith R.K. Jr."/>
            <person name="Garg J."/>
            <person name="Pearlman R.E."/>
            <person name="Karrer K.M."/>
            <person name="Sun L."/>
            <person name="Manning G."/>
            <person name="Elde N.C."/>
            <person name="Turkewitz A.P."/>
            <person name="Asai D.J."/>
            <person name="Wilkes D.E."/>
            <person name="Wang Y."/>
            <person name="Cai H."/>
            <person name="Collins K."/>
            <person name="Stewart B.A."/>
            <person name="Lee S.R."/>
            <person name="Wilamowska K."/>
            <person name="Weinberg Z."/>
            <person name="Ruzzo W.L."/>
            <person name="Wloga D."/>
            <person name="Gaertig J."/>
            <person name="Frankel J."/>
            <person name="Tsao C.-C."/>
            <person name="Gorovsky M.A."/>
            <person name="Keeling P.J."/>
            <person name="Waller R.F."/>
            <person name="Patron N.J."/>
            <person name="Cherry J.M."/>
            <person name="Stover N.A."/>
            <person name="Krieger C.J."/>
            <person name="del Toro C."/>
            <person name="Ryder H.F."/>
            <person name="Williamson S.C."/>
            <person name="Barbeau R.A."/>
            <person name="Hamilton E.P."/>
            <person name="Orias E."/>
        </authorList>
    </citation>
    <scope>NUCLEOTIDE SEQUENCE [LARGE SCALE GENOMIC DNA]</scope>
    <source>
        <strain evidence="3">SB210</strain>
    </source>
</reference>
<dbReference type="AlphaFoldDB" id="Q22TE5"/>